<sequence length="61" mass="7039">MFSLQKLKTKQNKTGRLSTINQQNADQNIDLTITFDIFSKQTKQNNTESFFTVGVSLRKKN</sequence>
<reference evidence="1 2" key="2">
    <citation type="journal article" date="2022" name="Mol. Biol. Evol.">
        <title>Comparative Genomics Reveals Insights into the Divergent Evolution of Astigmatic Mites and Household Pest Adaptations.</title>
        <authorList>
            <person name="Xiong Q."/>
            <person name="Wan A.T."/>
            <person name="Liu X."/>
            <person name="Fung C.S."/>
            <person name="Xiao X."/>
            <person name="Malainual N."/>
            <person name="Hou J."/>
            <person name="Wang L."/>
            <person name="Wang M."/>
            <person name="Yang K.Y."/>
            <person name="Cui Y."/>
            <person name="Leung E.L."/>
            <person name="Nong W."/>
            <person name="Shin S.K."/>
            <person name="Au S.W."/>
            <person name="Jeong K.Y."/>
            <person name="Chew F.T."/>
            <person name="Hui J.H."/>
            <person name="Leung T.F."/>
            <person name="Tungtrongchitr A."/>
            <person name="Zhong N."/>
            <person name="Liu Z."/>
            <person name="Tsui S.K."/>
        </authorList>
    </citation>
    <scope>NUCLEOTIDE SEQUENCE [LARGE SCALE GENOMIC DNA]</scope>
    <source>
        <strain evidence="1">Derp</strain>
    </source>
</reference>
<evidence type="ECO:0000313" key="2">
    <source>
        <dbReference type="Proteomes" id="UP000887458"/>
    </source>
</evidence>
<accession>A0ABQ8JNJ4</accession>
<keyword evidence="2" id="KW-1185">Reference proteome</keyword>
<reference evidence="1 2" key="1">
    <citation type="journal article" date="2018" name="J. Allergy Clin. Immunol.">
        <title>High-quality assembly of Dermatophagoides pteronyssinus genome and transcriptome reveals a wide range of novel allergens.</title>
        <authorList>
            <person name="Liu X.Y."/>
            <person name="Yang K.Y."/>
            <person name="Wang M.Q."/>
            <person name="Kwok J.S."/>
            <person name="Zeng X."/>
            <person name="Yang Z."/>
            <person name="Xiao X.J."/>
            <person name="Lau C.P."/>
            <person name="Li Y."/>
            <person name="Huang Z.M."/>
            <person name="Ba J.G."/>
            <person name="Yim A.K."/>
            <person name="Ouyang C.Y."/>
            <person name="Ngai S.M."/>
            <person name="Chan T.F."/>
            <person name="Leung E.L."/>
            <person name="Liu L."/>
            <person name="Liu Z.G."/>
            <person name="Tsui S.K."/>
        </authorList>
    </citation>
    <scope>NUCLEOTIDE SEQUENCE [LARGE SCALE GENOMIC DNA]</scope>
    <source>
        <strain evidence="1">Derp</strain>
    </source>
</reference>
<proteinExistence type="predicted"/>
<evidence type="ECO:0000313" key="1">
    <source>
        <dbReference type="EMBL" id="KAH9424124.1"/>
    </source>
</evidence>
<organism evidence="1 2">
    <name type="scientific">Dermatophagoides pteronyssinus</name>
    <name type="common">European house dust mite</name>
    <dbReference type="NCBI Taxonomy" id="6956"/>
    <lineage>
        <taxon>Eukaryota</taxon>
        <taxon>Metazoa</taxon>
        <taxon>Ecdysozoa</taxon>
        <taxon>Arthropoda</taxon>
        <taxon>Chelicerata</taxon>
        <taxon>Arachnida</taxon>
        <taxon>Acari</taxon>
        <taxon>Acariformes</taxon>
        <taxon>Sarcoptiformes</taxon>
        <taxon>Astigmata</taxon>
        <taxon>Psoroptidia</taxon>
        <taxon>Analgoidea</taxon>
        <taxon>Pyroglyphidae</taxon>
        <taxon>Dermatophagoidinae</taxon>
        <taxon>Dermatophagoides</taxon>
    </lineage>
</organism>
<name>A0ABQ8JNJ4_DERPT</name>
<gene>
    <name evidence="1" type="ORF">DERP_004306</name>
</gene>
<dbReference type="EMBL" id="NJHN03000029">
    <property type="protein sequence ID" value="KAH9424124.1"/>
    <property type="molecule type" value="Genomic_DNA"/>
</dbReference>
<protein>
    <submittedName>
        <fullName evidence="1">Uncharacterized protein</fullName>
    </submittedName>
</protein>
<dbReference type="Proteomes" id="UP000887458">
    <property type="component" value="Unassembled WGS sequence"/>
</dbReference>
<feature type="non-terminal residue" evidence="1">
    <location>
        <position position="61"/>
    </location>
</feature>
<comment type="caution">
    <text evidence="1">The sequence shown here is derived from an EMBL/GenBank/DDBJ whole genome shotgun (WGS) entry which is preliminary data.</text>
</comment>